<dbReference type="EMBL" id="JAVRRT010000004">
    <property type="protein sequence ID" value="KAK5172762.1"/>
    <property type="molecule type" value="Genomic_DNA"/>
</dbReference>
<evidence type="ECO:0000313" key="3">
    <source>
        <dbReference type="EMBL" id="KAK5172762.1"/>
    </source>
</evidence>
<keyword evidence="1" id="KW-0472">Membrane</keyword>
<evidence type="ECO:0000313" key="4">
    <source>
        <dbReference type="Proteomes" id="UP001337655"/>
    </source>
</evidence>
<dbReference type="RefSeq" id="XP_064661480.1">
    <property type="nucleotide sequence ID" value="XM_064800141.1"/>
</dbReference>
<keyword evidence="1" id="KW-0812">Transmembrane</keyword>
<reference evidence="3 4" key="1">
    <citation type="submission" date="2023-08" db="EMBL/GenBank/DDBJ databases">
        <title>Black Yeasts Isolated from many extreme environments.</title>
        <authorList>
            <person name="Coleine C."/>
            <person name="Stajich J.E."/>
            <person name="Selbmann L."/>
        </authorList>
    </citation>
    <scope>NUCLEOTIDE SEQUENCE [LARGE SCALE GENOMIC DNA]</scope>
    <source>
        <strain evidence="3 4">CCFEE 5935</strain>
    </source>
</reference>
<name>A0AAV9PJC8_9PEZI</name>
<evidence type="ECO:0000256" key="1">
    <source>
        <dbReference type="SAM" id="Phobius"/>
    </source>
</evidence>
<comment type="caution">
    <text evidence="3">The sequence shown here is derived from an EMBL/GenBank/DDBJ whole genome shotgun (WGS) entry which is preliminary data.</text>
</comment>
<evidence type="ECO:0000256" key="2">
    <source>
        <dbReference type="SAM" id="SignalP"/>
    </source>
</evidence>
<dbReference type="AlphaFoldDB" id="A0AAV9PJC8"/>
<organism evidence="3 4">
    <name type="scientific">Saxophila tyrrhenica</name>
    <dbReference type="NCBI Taxonomy" id="1690608"/>
    <lineage>
        <taxon>Eukaryota</taxon>
        <taxon>Fungi</taxon>
        <taxon>Dikarya</taxon>
        <taxon>Ascomycota</taxon>
        <taxon>Pezizomycotina</taxon>
        <taxon>Dothideomycetes</taxon>
        <taxon>Dothideomycetidae</taxon>
        <taxon>Mycosphaerellales</taxon>
        <taxon>Extremaceae</taxon>
        <taxon>Saxophila</taxon>
    </lineage>
</organism>
<dbReference type="Proteomes" id="UP001337655">
    <property type="component" value="Unassembled WGS sequence"/>
</dbReference>
<feature type="signal peptide" evidence="2">
    <location>
        <begin position="1"/>
        <end position="15"/>
    </location>
</feature>
<feature type="transmembrane region" description="Helical" evidence="1">
    <location>
        <begin position="66"/>
        <end position="87"/>
    </location>
</feature>
<keyword evidence="1" id="KW-1133">Transmembrane helix</keyword>
<proteinExistence type="predicted"/>
<gene>
    <name evidence="3" type="ORF">LTR77_002882</name>
</gene>
<feature type="chain" id="PRO_5043911608" evidence="2">
    <location>
        <begin position="16"/>
        <end position="110"/>
    </location>
</feature>
<sequence>MVVAFAVCLINITETAPVPVMVNYLCECFSGYAQEVTTAMNFYRTILGLTVPFYIDSWLAAVGDGWTFGMMAFFSLIGFSCTLLLAWRGGAVRKYTAERFRQVEDGEPLF</sequence>
<protein>
    <submittedName>
        <fullName evidence="3">Uncharacterized protein</fullName>
    </submittedName>
</protein>
<dbReference type="GeneID" id="89924229"/>
<dbReference type="SUPFAM" id="SSF103473">
    <property type="entry name" value="MFS general substrate transporter"/>
    <property type="match status" value="1"/>
</dbReference>
<keyword evidence="4" id="KW-1185">Reference proteome</keyword>
<accession>A0AAV9PJC8</accession>
<keyword evidence="2" id="KW-0732">Signal</keyword>
<dbReference type="InterPro" id="IPR036259">
    <property type="entry name" value="MFS_trans_sf"/>
</dbReference>